<dbReference type="GO" id="GO:0016740">
    <property type="term" value="F:transferase activity"/>
    <property type="evidence" value="ECO:0007669"/>
    <property type="project" value="UniProtKB-KW"/>
</dbReference>
<comment type="function">
    <text evidence="3">Involved in the post-transcriptional modification of the uridine at the wobble position (U34) of tRNA(Lys), tRNA(Glu) and tRNA(Gln). Catalyzes the conversion of 2-thiouridine (S2U-RNA) to 2-selenouridine (Se2U-RNA). Acts in a two-step process involving geranylation of 2-thiouridine (S2U) to S-geranyl-2-thiouridine (geS2U) and subsequent selenation of the latter derivative to 2-selenouridine (Se2U) in the tRNA chain.</text>
</comment>
<name>A0ABT0NCH2_9GAMM</name>
<keyword evidence="6" id="KW-1185">Reference proteome</keyword>
<gene>
    <name evidence="5" type="primary">mnmH</name>
    <name evidence="3" type="synonym">selU</name>
    <name evidence="5" type="ORF">L2725_20795</name>
</gene>
<dbReference type="InterPro" id="IPR017582">
    <property type="entry name" value="SelU"/>
</dbReference>
<dbReference type="InterPro" id="IPR058840">
    <property type="entry name" value="AAA_SelU"/>
</dbReference>
<dbReference type="Gene3D" id="3.40.250.10">
    <property type="entry name" value="Rhodanese-like domain"/>
    <property type="match status" value="1"/>
</dbReference>
<proteinExistence type="inferred from homology"/>
<sequence>MSQNIIPAGQYRDIFLADRPMIDSRAPIEFTKGAFPASVNLPLMTDGERQKVGTCYKEQGQEAAMELGHQLVRGKIKQQRVDAWIDFIRANPNAYLYCFRGGLRSRITQQWIKEAGIEIPFVEGGYKAMRQYLIEVIEQNPTRVPMMILSGITGSGKTDFLQLRKEAVDLEGIANHRGSSFGKKHDPQPSQINFENQLAVALLKHEAAGHQRLLLEDESFLIGRNAIPKPFHEQMQQADVVVLEEAWDDRLQRLLNDYVIIMHSGYVERMGDEAGMEAFKDYLVRSQKGIEKRLGGKAAAEIRQQVEDALVMQESRNDLSGHLLWIAQLLELYYDPMYHFQMEKKAPRIRFKGTHQEVHEWLDSLS</sequence>
<comment type="similarity">
    <text evidence="3">Belongs to the SelU family.</text>
</comment>
<dbReference type="PROSITE" id="PS50206">
    <property type="entry name" value="RHODANESE_3"/>
    <property type="match status" value="1"/>
</dbReference>
<evidence type="ECO:0000256" key="3">
    <source>
        <dbReference type="HAMAP-Rule" id="MF_01622"/>
    </source>
</evidence>
<accession>A0ABT0NCH2</accession>
<comment type="catalytic activity">
    <reaction evidence="3">
        <text>5-methylaminomethyl-S-(2E)-geranyl-thiouridine(34) in tRNA + selenophosphate + H(+) = 5-methylaminomethyl-2-(Se-phospho)selenouridine(34) in tRNA + (2E)-thiogeraniol</text>
        <dbReference type="Rhea" id="RHEA:60172"/>
        <dbReference type="Rhea" id="RHEA-COMP:14654"/>
        <dbReference type="Rhea" id="RHEA-COMP:15523"/>
        <dbReference type="ChEBI" id="CHEBI:15378"/>
        <dbReference type="ChEBI" id="CHEBI:16144"/>
        <dbReference type="ChEBI" id="CHEBI:140632"/>
        <dbReference type="ChEBI" id="CHEBI:143702"/>
        <dbReference type="ChEBI" id="CHEBI:143703"/>
    </reaction>
</comment>
<dbReference type="EMBL" id="JAKIKT010000011">
    <property type="protein sequence ID" value="MCL2916182.1"/>
    <property type="molecule type" value="Genomic_DNA"/>
</dbReference>
<keyword evidence="1 3" id="KW-0808">Transferase</keyword>
<evidence type="ECO:0000313" key="6">
    <source>
        <dbReference type="Proteomes" id="UP001202831"/>
    </source>
</evidence>
<dbReference type="Pfam" id="PF26341">
    <property type="entry name" value="AAA_SelU"/>
    <property type="match status" value="1"/>
</dbReference>
<comment type="caution">
    <text evidence="5">The sequence shown here is derived from an EMBL/GenBank/DDBJ whole genome shotgun (WGS) entry which is preliminary data.</text>
</comment>
<evidence type="ECO:0000259" key="4">
    <source>
        <dbReference type="PROSITE" id="PS50206"/>
    </source>
</evidence>
<dbReference type="Proteomes" id="UP001202831">
    <property type="component" value="Unassembled WGS sequence"/>
</dbReference>
<dbReference type="PANTHER" id="PTHR30401">
    <property type="entry name" value="TRNA 2-SELENOURIDINE SYNTHASE"/>
    <property type="match status" value="1"/>
</dbReference>
<keyword evidence="2 3" id="KW-0711">Selenium</keyword>
<dbReference type="EC" id="2.9.1.3" evidence="3"/>
<dbReference type="NCBIfam" id="NF008751">
    <property type="entry name" value="PRK11784.1-3"/>
    <property type="match status" value="1"/>
</dbReference>
<comment type="subunit">
    <text evidence="3">Monomer.</text>
</comment>
<comment type="catalytic activity">
    <reaction evidence="3">
        <text>5-methylaminomethyl-2-(Se-phospho)selenouridine(34) in tRNA + H2O = 5-methylaminomethyl-2-selenouridine(34) in tRNA + phosphate</text>
        <dbReference type="Rhea" id="RHEA:60176"/>
        <dbReference type="Rhea" id="RHEA-COMP:10196"/>
        <dbReference type="Rhea" id="RHEA-COMP:15523"/>
        <dbReference type="ChEBI" id="CHEBI:15377"/>
        <dbReference type="ChEBI" id="CHEBI:43474"/>
        <dbReference type="ChEBI" id="CHEBI:82743"/>
        <dbReference type="ChEBI" id="CHEBI:143702"/>
    </reaction>
</comment>
<dbReference type="InterPro" id="IPR036873">
    <property type="entry name" value="Rhodanese-like_dom_sf"/>
</dbReference>
<organism evidence="5 6">
    <name type="scientific">Shewanella corallii</name>
    <dbReference type="NCBI Taxonomy" id="560080"/>
    <lineage>
        <taxon>Bacteria</taxon>
        <taxon>Pseudomonadati</taxon>
        <taxon>Pseudomonadota</taxon>
        <taxon>Gammaproteobacteria</taxon>
        <taxon>Alteromonadales</taxon>
        <taxon>Shewanellaceae</taxon>
        <taxon>Shewanella</taxon>
    </lineage>
</organism>
<feature type="active site" description="S-selanylcysteine intermediate" evidence="3">
    <location>
        <position position="98"/>
    </location>
</feature>
<comment type="catalytic activity">
    <reaction evidence="3">
        <text>5-methylaminomethyl-2-thiouridine(34) in tRNA + (2E)-geranyl diphosphate = 5-methylaminomethyl-S-(2E)-geranyl-thiouridine(34) in tRNA + diphosphate</text>
        <dbReference type="Rhea" id="RHEA:14085"/>
        <dbReference type="Rhea" id="RHEA-COMP:10195"/>
        <dbReference type="Rhea" id="RHEA-COMP:14654"/>
        <dbReference type="ChEBI" id="CHEBI:33019"/>
        <dbReference type="ChEBI" id="CHEBI:58057"/>
        <dbReference type="ChEBI" id="CHEBI:74455"/>
        <dbReference type="ChEBI" id="CHEBI:140632"/>
    </reaction>
</comment>
<evidence type="ECO:0000313" key="5">
    <source>
        <dbReference type="EMBL" id="MCL2916182.1"/>
    </source>
</evidence>
<evidence type="ECO:0000256" key="1">
    <source>
        <dbReference type="ARBA" id="ARBA00022679"/>
    </source>
</evidence>
<comment type="catalytic activity">
    <reaction evidence="3">
        <text>5-methylaminomethyl-2-thiouridine(34) in tRNA + selenophosphate + (2E)-geranyl diphosphate + H2O + H(+) = 5-methylaminomethyl-2-selenouridine(34) in tRNA + (2E)-thiogeraniol + phosphate + diphosphate</text>
        <dbReference type="Rhea" id="RHEA:42716"/>
        <dbReference type="Rhea" id="RHEA-COMP:10195"/>
        <dbReference type="Rhea" id="RHEA-COMP:10196"/>
        <dbReference type="ChEBI" id="CHEBI:15377"/>
        <dbReference type="ChEBI" id="CHEBI:15378"/>
        <dbReference type="ChEBI" id="CHEBI:16144"/>
        <dbReference type="ChEBI" id="CHEBI:33019"/>
        <dbReference type="ChEBI" id="CHEBI:43474"/>
        <dbReference type="ChEBI" id="CHEBI:58057"/>
        <dbReference type="ChEBI" id="CHEBI:74455"/>
        <dbReference type="ChEBI" id="CHEBI:82743"/>
        <dbReference type="ChEBI" id="CHEBI:143703"/>
        <dbReference type="EC" id="2.9.1.3"/>
    </reaction>
</comment>
<dbReference type="PANTHER" id="PTHR30401:SF0">
    <property type="entry name" value="TRNA 2-SELENOURIDINE SYNTHASE"/>
    <property type="match status" value="1"/>
</dbReference>
<dbReference type="SUPFAM" id="SSF52821">
    <property type="entry name" value="Rhodanese/Cell cycle control phosphatase"/>
    <property type="match status" value="1"/>
</dbReference>
<feature type="domain" description="Rhodanese" evidence="4">
    <location>
        <begin position="22"/>
        <end position="138"/>
    </location>
</feature>
<dbReference type="NCBIfam" id="TIGR03167">
    <property type="entry name" value="tRNA_sel_U_synt"/>
    <property type="match status" value="1"/>
</dbReference>
<dbReference type="SMART" id="SM00450">
    <property type="entry name" value="RHOD"/>
    <property type="match status" value="1"/>
</dbReference>
<dbReference type="RefSeq" id="WP_249250715.1">
    <property type="nucleotide sequence ID" value="NZ_JAKIKT010000011.1"/>
</dbReference>
<evidence type="ECO:0000256" key="2">
    <source>
        <dbReference type="ARBA" id="ARBA00023266"/>
    </source>
</evidence>
<reference evidence="5 6" key="1">
    <citation type="submission" date="2022-01" db="EMBL/GenBank/DDBJ databases">
        <title>Whole genome-based taxonomy of the Shewanellaceae.</title>
        <authorList>
            <person name="Martin-Rodriguez A.J."/>
        </authorList>
    </citation>
    <scope>NUCLEOTIDE SEQUENCE [LARGE SCALE GENOMIC DNA]</scope>
    <source>
        <strain evidence="5 6">DSM 21332</strain>
    </source>
</reference>
<protein>
    <recommendedName>
        <fullName evidence="3">tRNA 2-selenouridine synthase</fullName>
        <ecNumber evidence="3">2.9.1.3</ecNumber>
    </recommendedName>
</protein>
<dbReference type="InterPro" id="IPR001763">
    <property type="entry name" value="Rhodanese-like_dom"/>
</dbReference>
<dbReference type="HAMAP" id="MF_01622">
    <property type="entry name" value="tRNA_sel_U_synth"/>
    <property type="match status" value="1"/>
</dbReference>